<evidence type="ECO:0000313" key="3">
    <source>
        <dbReference type="Proteomes" id="UP001222770"/>
    </source>
</evidence>
<evidence type="ECO:0000256" key="1">
    <source>
        <dbReference type="SAM" id="SignalP"/>
    </source>
</evidence>
<accession>A0ABT6CJ80</accession>
<feature type="chain" id="PRO_5045565030" evidence="1">
    <location>
        <begin position="23"/>
        <end position="97"/>
    </location>
</feature>
<sequence>MIKLSYFAAAAVAFLAAPAAFAAEAEDGAFAHKGVQYSYTTEEAAGEKVIRGTAYAGKVPFELHVRKKTVTGTFNNRPVEFRLADVKKLGIDVEGAK</sequence>
<keyword evidence="1" id="KW-0732">Signal</keyword>
<feature type="signal peptide" evidence="1">
    <location>
        <begin position="1"/>
        <end position="22"/>
    </location>
</feature>
<dbReference type="RefSeq" id="WP_277278165.1">
    <property type="nucleotide sequence ID" value="NZ_JAROCY010000010.1"/>
</dbReference>
<keyword evidence="3" id="KW-1185">Reference proteome</keyword>
<gene>
    <name evidence="2" type="ORF">POM99_12190</name>
</gene>
<evidence type="ECO:0000313" key="2">
    <source>
        <dbReference type="EMBL" id="MDF8333966.1"/>
    </source>
</evidence>
<comment type="caution">
    <text evidence="2">The sequence shown here is derived from an EMBL/GenBank/DDBJ whole genome shotgun (WGS) entry which is preliminary data.</text>
</comment>
<dbReference type="Proteomes" id="UP001222770">
    <property type="component" value="Unassembled WGS sequence"/>
</dbReference>
<proteinExistence type="predicted"/>
<name>A0ABT6CJ80_9SPHN</name>
<organism evidence="2 3">
    <name type="scientific">Novosphingobium cyanobacteriorum</name>
    <dbReference type="NCBI Taxonomy" id="3024215"/>
    <lineage>
        <taxon>Bacteria</taxon>
        <taxon>Pseudomonadati</taxon>
        <taxon>Pseudomonadota</taxon>
        <taxon>Alphaproteobacteria</taxon>
        <taxon>Sphingomonadales</taxon>
        <taxon>Sphingomonadaceae</taxon>
        <taxon>Novosphingobium</taxon>
    </lineage>
</organism>
<reference evidence="2 3" key="1">
    <citation type="submission" date="2023-03" db="EMBL/GenBank/DDBJ databases">
        <title>Novosphingobium cyanobacteriorum sp. nov., isolated from a eutrophic reservoir during the Microcystis bloom period.</title>
        <authorList>
            <person name="Kang M."/>
            <person name="Le V."/>
            <person name="Ko S.-R."/>
            <person name="Lee S.-A."/>
            <person name="Ahn C.-Y."/>
        </authorList>
    </citation>
    <scope>NUCLEOTIDE SEQUENCE [LARGE SCALE GENOMIC DNA]</scope>
    <source>
        <strain evidence="2 3">HBC54</strain>
    </source>
</reference>
<protein>
    <submittedName>
        <fullName evidence="2">Uncharacterized protein</fullName>
    </submittedName>
</protein>
<dbReference type="EMBL" id="JAROCY010000010">
    <property type="protein sequence ID" value="MDF8333966.1"/>
    <property type="molecule type" value="Genomic_DNA"/>
</dbReference>